<dbReference type="InterPro" id="IPR036390">
    <property type="entry name" value="WH_DNA-bd_sf"/>
</dbReference>
<organism evidence="5 6">
    <name type="scientific">Caenorhabditis japonica</name>
    <dbReference type="NCBI Taxonomy" id="281687"/>
    <lineage>
        <taxon>Eukaryota</taxon>
        <taxon>Metazoa</taxon>
        <taxon>Ecdysozoa</taxon>
        <taxon>Nematoda</taxon>
        <taxon>Chromadorea</taxon>
        <taxon>Rhabditida</taxon>
        <taxon>Rhabditina</taxon>
        <taxon>Rhabditomorpha</taxon>
        <taxon>Rhabditoidea</taxon>
        <taxon>Rhabditidae</taxon>
        <taxon>Peloderinae</taxon>
        <taxon>Caenorhabditis</taxon>
    </lineage>
</organism>
<dbReference type="AlphaFoldDB" id="A0A8R1DLB2"/>
<dbReference type="PRINTS" id="PR00454">
    <property type="entry name" value="ETSDOMAIN"/>
</dbReference>
<dbReference type="Proteomes" id="UP000005237">
    <property type="component" value="Unassembled WGS sequence"/>
</dbReference>
<dbReference type="Gene3D" id="1.10.10.10">
    <property type="entry name" value="Winged helix-like DNA-binding domain superfamily/Winged helix DNA-binding domain"/>
    <property type="match status" value="1"/>
</dbReference>
<dbReference type="GO" id="GO:0030154">
    <property type="term" value="P:cell differentiation"/>
    <property type="evidence" value="ECO:0007669"/>
    <property type="project" value="TreeGrafter"/>
</dbReference>
<dbReference type="InterPro" id="IPR000418">
    <property type="entry name" value="Ets_dom"/>
</dbReference>
<dbReference type="SMART" id="SM00413">
    <property type="entry name" value="ETS"/>
    <property type="match status" value="1"/>
</dbReference>
<comment type="subcellular location">
    <subcellularLocation>
        <location evidence="3">Nucleus</location>
    </subcellularLocation>
</comment>
<dbReference type="GO" id="GO:0000981">
    <property type="term" value="F:DNA-binding transcription factor activity, RNA polymerase II-specific"/>
    <property type="evidence" value="ECO:0007669"/>
    <property type="project" value="TreeGrafter"/>
</dbReference>
<comment type="similarity">
    <text evidence="1 3">Belongs to the ETS family.</text>
</comment>
<keyword evidence="6" id="KW-1185">Reference proteome</keyword>
<reference evidence="5" key="2">
    <citation type="submission" date="2022-06" db="UniProtKB">
        <authorList>
            <consortium name="EnsemblMetazoa"/>
        </authorList>
    </citation>
    <scope>IDENTIFICATION</scope>
    <source>
        <strain evidence="5">DF5081</strain>
    </source>
</reference>
<dbReference type="SUPFAM" id="SSF46785">
    <property type="entry name" value="Winged helix' DNA-binding domain"/>
    <property type="match status" value="1"/>
</dbReference>
<dbReference type="InterPro" id="IPR046328">
    <property type="entry name" value="ETS_fam"/>
</dbReference>
<evidence type="ECO:0000256" key="3">
    <source>
        <dbReference type="RuleBase" id="RU004019"/>
    </source>
</evidence>
<dbReference type="Pfam" id="PF00178">
    <property type="entry name" value="Ets"/>
    <property type="match status" value="1"/>
</dbReference>
<evidence type="ECO:0000256" key="1">
    <source>
        <dbReference type="ARBA" id="ARBA00005562"/>
    </source>
</evidence>
<evidence type="ECO:0000313" key="6">
    <source>
        <dbReference type="Proteomes" id="UP000005237"/>
    </source>
</evidence>
<protein>
    <submittedName>
        <fullName evidence="5">ETS domain-containing protein</fullName>
    </submittedName>
</protein>
<evidence type="ECO:0000256" key="2">
    <source>
        <dbReference type="ARBA" id="ARBA00023125"/>
    </source>
</evidence>
<sequence>MSAMSDAVNNVAITSPEKKSYSPVRSTMVFDTLKMLTRPKETTHYRRRKQDLNFDPNLGSFDNSPSTPLNSTTRWGISCLETPLTDEQLMLRKGPSRLIGFLIDIAMDERARKALRWTGQGLEFILINKELVAKMWGNRKHNTKDMDYYKLSRAIREKYDKKELNSVTKTGKLKKGSRTYSYVFTENSYSDLVSQTGQSIEYIEQFAEKIGNKYRETDIAVSSSPQAPSPQNSE</sequence>
<name>A0A8R1DLB2_CAEJA</name>
<keyword evidence="3" id="KW-0539">Nucleus</keyword>
<dbReference type="InterPro" id="IPR036388">
    <property type="entry name" value="WH-like_DNA-bd_sf"/>
</dbReference>
<accession>A0A8R1DLB2</accession>
<dbReference type="PANTHER" id="PTHR11849">
    <property type="entry name" value="ETS"/>
    <property type="match status" value="1"/>
</dbReference>
<dbReference type="GO" id="GO:0043565">
    <property type="term" value="F:sequence-specific DNA binding"/>
    <property type="evidence" value="ECO:0007669"/>
    <property type="project" value="InterPro"/>
</dbReference>
<dbReference type="EnsemblMetazoa" id="CJA05039.1">
    <property type="protein sequence ID" value="CJA05039.1"/>
    <property type="gene ID" value="WBGene00124243"/>
</dbReference>
<proteinExistence type="inferred from homology"/>
<feature type="domain" description="ETS" evidence="4">
    <location>
        <begin position="96"/>
        <end position="177"/>
    </location>
</feature>
<dbReference type="PANTHER" id="PTHR11849:SF282">
    <property type="entry name" value="ETV5-RELATED PROTEIN ETS96B"/>
    <property type="match status" value="1"/>
</dbReference>
<dbReference type="GO" id="GO:0005634">
    <property type="term" value="C:nucleus"/>
    <property type="evidence" value="ECO:0007669"/>
    <property type="project" value="UniProtKB-SubCell"/>
</dbReference>
<dbReference type="PROSITE" id="PS50061">
    <property type="entry name" value="ETS_DOMAIN_3"/>
    <property type="match status" value="1"/>
</dbReference>
<keyword evidence="2 3" id="KW-0238">DNA-binding</keyword>
<evidence type="ECO:0000313" key="5">
    <source>
        <dbReference type="EnsemblMetazoa" id="CJA05039.1"/>
    </source>
</evidence>
<reference evidence="6" key="1">
    <citation type="submission" date="2010-08" db="EMBL/GenBank/DDBJ databases">
        <authorList>
            <consortium name="Caenorhabditis japonica Sequencing Consortium"/>
            <person name="Wilson R.K."/>
        </authorList>
    </citation>
    <scope>NUCLEOTIDE SEQUENCE [LARGE SCALE GENOMIC DNA]</scope>
    <source>
        <strain evidence="6">DF5081</strain>
    </source>
</reference>
<evidence type="ECO:0000259" key="4">
    <source>
        <dbReference type="PROSITE" id="PS50061"/>
    </source>
</evidence>
<dbReference type="EnsemblMetazoa" id="CJA05039.2">
    <property type="protein sequence ID" value="CJA05039.2"/>
    <property type="gene ID" value="WBGene00124243"/>
</dbReference>